<feature type="transmembrane region" description="Helical" evidence="6">
    <location>
        <begin position="286"/>
        <end position="313"/>
    </location>
</feature>
<dbReference type="Proteomes" id="UP000433577">
    <property type="component" value="Chromosome 4"/>
</dbReference>
<proteinExistence type="predicted"/>
<dbReference type="PROSITE" id="PS00218">
    <property type="entry name" value="AMINO_ACID_PERMEASE_1"/>
    <property type="match status" value="1"/>
</dbReference>
<dbReference type="FunFam" id="1.20.1740.10:FF:000001">
    <property type="entry name" value="Amino acid permease"/>
    <property type="match status" value="1"/>
</dbReference>
<name>A0A7Z2JK19_9BURK</name>
<keyword evidence="4 6" id="KW-1133">Transmembrane helix</keyword>
<dbReference type="RefSeq" id="WP_158956968.1">
    <property type="nucleotide sequence ID" value="NZ_CP046916.1"/>
</dbReference>
<evidence type="ECO:0000256" key="3">
    <source>
        <dbReference type="ARBA" id="ARBA00022692"/>
    </source>
</evidence>
<dbReference type="PIRSF" id="PIRSF006060">
    <property type="entry name" value="AA_transporter"/>
    <property type="match status" value="1"/>
</dbReference>
<evidence type="ECO:0000256" key="1">
    <source>
        <dbReference type="ARBA" id="ARBA00004141"/>
    </source>
</evidence>
<dbReference type="PANTHER" id="PTHR43495">
    <property type="entry name" value="GABA PERMEASE"/>
    <property type="match status" value="1"/>
</dbReference>
<accession>A0A7Z2JK19</accession>
<evidence type="ECO:0000259" key="7">
    <source>
        <dbReference type="Pfam" id="PF00324"/>
    </source>
</evidence>
<dbReference type="InterPro" id="IPR004840">
    <property type="entry name" value="Amino_acid_permease_CS"/>
</dbReference>
<dbReference type="GO" id="GO:0016020">
    <property type="term" value="C:membrane"/>
    <property type="evidence" value="ECO:0007669"/>
    <property type="project" value="UniProtKB-SubCell"/>
</dbReference>
<feature type="transmembrane region" description="Helical" evidence="6">
    <location>
        <begin position="405"/>
        <end position="426"/>
    </location>
</feature>
<reference evidence="8 9" key="1">
    <citation type="submission" date="2019-12" db="EMBL/GenBank/DDBJ databases">
        <title>Paraburkholderia acidiphila 7Q-K02 sp. nov and Paraburkholderia acidisoli DHF22 sp. nov., two strains isolated from forest soil.</title>
        <authorList>
            <person name="Gao Z."/>
            <person name="Qiu L."/>
        </authorList>
    </citation>
    <scope>NUCLEOTIDE SEQUENCE [LARGE SCALE GENOMIC DNA]</scope>
    <source>
        <strain evidence="8 9">DHF22</strain>
    </source>
</reference>
<feature type="transmembrane region" description="Helical" evidence="6">
    <location>
        <begin position="51"/>
        <end position="78"/>
    </location>
</feature>
<organism evidence="8 9">
    <name type="scientific">Paraburkholderia acidisoli</name>
    <dbReference type="NCBI Taxonomy" id="2571748"/>
    <lineage>
        <taxon>Bacteria</taxon>
        <taxon>Pseudomonadati</taxon>
        <taxon>Pseudomonadota</taxon>
        <taxon>Betaproteobacteria</taxon>
        <taxon>Burkholderiales</taxon>
        <taxon>Burkholderiaceae</taxon>
        <taxon>Paraburkholderia</taxon>
    </lineage>
</organism>
<evidence type="ECO:0000256" key="2">
    <source>
        <dbReference type="ARBA" id="ARBA00022448"/>
    </source>
</evidence>
<feature type="transmembrane region" description="Helical" evidence="6">
    <location>
        <begin position="21"/>
        <end position="45"/>
    </location>
</feature>
<feature type="transmembrane region" description="Helical" evidence="6">
    <location>
        <begin position="157"/>
        <end position="179"/>
    </location>
</feature>
<feature type="transmembrane region" description="Helical" evidence="6">
    <location>
        <begin position="99"/>
        <end position="123"/>
    </location>
</feature>
<feature type="transmembrane region" description="Helical" evidence="6">
    <location>
        <begin position="246"/>
        <end position="266"/>
    </location>
</feature>
<protein>
    <submittedName>
        <fullName evidence="8">Amino acid permease</fullName>
    </submittedName>
</protein>
<dbReference type="Pfam" id="PF00324">
    <property type="entry name" value="AA_permease"/>
    <property type="match status" value="1"/>
</dbReference>
<keyword evidence="5 6" id="KW-0472">Membrane</keyword>
<dbReference type="EMBL" id="CP046916">
    <property type="protein sequence ID" value="QGZ65975.1"/>
    <property type="molecule type" value="Genomic_DNA"/>
</dbReference>
<keyword evidence="2" id="KW-0813">Transport</keyword>
<dbReference type="KEGG" id="pacs:FAZ98_29585"/>
<evidence type="ECO:0000313" key="8">
    <source>
        <dbReference type="EMBL" id="QGZ65975.1"/>
    </source>
</evidence>
<dbReference type="PANTHER" id="PTHR43495:SF5">
    <property type="entry name" value="GAMMA-AMINOBUTYRIC ACID PERMEASE"/>
    <property type="match status" value="1"/>
</dbReference>
<keyword evidence="3 6" id="KW-0812">Transmembrane</keyword>
<feature type="transmembrane region" description="Helical" evidence="6">
    <location>
        <begin position="432"/>
        <end position="452"/>
    </location>
</feature>
<dbReference type="Gene3D" id="1.20.1740.10">
    <property type="entry name" value="Amino acid/polyamine transporter I"/>
    <property type="match status" value="1"/>
</dbReference>
<dbReference type="GO" id="GO:0055085">
    <property type="term" value="P:transmembrane transport"/>
    <property type="evidence" value="ECO:0007669"/>
    <property type="project" value="InterPro"/>
</dbReference>
<dbReference type="GO" id="GO:0006865">
    <property type="term" value="P:amino acid transport"/>
    <property type="evidence" value="ECO:0007669"/>
    <property type="project" value="InterPro"/>
</dbReference>
<feature type="transmembrane region" description="Helical" evidence="6">
    <location>
        <begin position="367"/>
        <end position="385"/>
    </location>
</feature>
<comment type="subcellular location">
    <subcellularLocation>
        <location evidence="1">Membrane</location>
        <topology evidence="1">Multi-pass membrane protein</topology>
    </subcellularLocation>
</comment>
<feature type="transmembrane region" description="Helical" evidence="6">
    <location>
        <begin position="129"/>
        <end position="145"/>
    </location>
</feature>
<keyword evidence="9" id="KW-1185">Reference proteome</keyword>
<evidence type="ECO:0000256" key="6">
    <source>
        <dbReference type="SAM" id="Phobius"/>
    </source>
</evidence>
<gene>
    <name evidence="8" type="ORF">FAZ98_29585</name>
</gene>
<evidence type="ECO:0000256" key="4">
    <source>
        <dbReference type="ARBA" id="ARBA00022989"/>
    </source>
</evidence>
<feature type="transmembrane region" description="Helical" evidence="6">
    <location>
        <begin position="199"/>
        <end position="225"/>
    </location>
</feature>
<evidence type="ECO:0000256" key="5">
    <source>
        <dbReference type="ARBA" id="ARBA00023136"/>
    </source>
</evidence>
<feature type="transmembrane region" description="Helical" evidence="6">
    <location>
        <begin position="334"/>
        <end position="361"/>
    </location>
</feature>
<evidence type="ECO:0000313" key="9">
    <source>
        <dbReference type="Proteomes" id="UP000433577"/>
    </source>
</evidence>
<dbReference type="AlphaFoldDB" id="A0A7Z2JK19"/>
<dbReference type="OrthoDB" id="5442866at2"/>
<sequence>MEDTSITSREKGLHKALTQRQIAMIGIGGAIGTGLFMGSGIAIGYAGPGVLISYAIAALIAVIMVFSLAEMAVAHPTAGSFGTYAEMYLNRWTGFVVRYTYWIIEVVAVGGEAIAVGVYMGFWFPGVPVWLWSIAFGIALVYVNCRSVTNFGSFEYWFALIKVVAILGFIVVGLSHLLGFGTGQAAIGLHNLTGLPGGFMPHGFGGVWMGVLMAIFSFYGVEIVAVTSGEAKDPSKAIPNALRSMVLRLTLFYILALGIMVAYLPWTEAGAKVVQQSPFVKLFAHAGIAHAAGLMNFVVITAALSSMNTNIYLSSRTLFSLARGGYSPRWIGQLSANGTPLVATLISGAGILAAAAVSFFSPLAYNYLFGIALFGGIFVWIVILVTHLRFRRAWRGRALPVRMPFFPIAQITGIALLAAILVTMGLDTEFWNISWIVGVPWLVGISLVYFVYRKRLAQAPMGDAAGV</sequence>
<dbReference type="InterPro" id="IPR004841">
    <property type="entry name" value="AA-permease/SLC12A_dom"/>
</dbReference>
<feature type="domain" description="Amino acid permease/ SLC12A" evidence="7">
    <location>
        <begin position="22"/>
        <end position="455"/>
    </location>
</feature>